<proteinExistence type="predicted"/>
<dbReference type="Pfam" id="PF09169">
    <property type="entry name" value="BRCA-2_helical"/>
    <property type="match status" value="1"/>
</dbReference>
<dbReference type="SUPFAM" id="SSF81872">
    <property type="entry name" value="BRCA2 helical domain"/>
    <property type="match status" value="1"/>
</dbReference>
<dbReference type="PANTHER" id="PTHR11289:SF0">
    <property type="entry name" value="BREAST CANCER TYPE 2 SUSCEPTIBILITY PROTEIN"/>
    <property type="match status" value="1"/>
</dbReference>
<dbReference type="GO" id="GO:0006355">
    <property type="term" value="P:regulation of DNA-templated transcription"/>
    <property type="evidence" value="ECO:0000318"/>
    <property type="project" value="GO_Central"/>
</dbReference>
<dbReference type="KEGG" id="nnu:104597269"/>
<dbReference type="SUPFAM" id="SSF50249">
    <property type="entry name" value="Nucleic acid-binding proteins"/>
    <property type="match status" value="3"/>
</dbReference>
<dbReference type="Gene3D" id="2.40.50.140">
    <property type="entry name" value="Nucleic acid-binding proteins"/>
    <property type="match status" value="4"/>
</dbReference>
<dbReference type="GO" id="GO:0003697">
    <property type="term" value="F:single-stranded DNA binding"/>
    <property type="evidence" value="ECO:0000318"/>
    <property type="project" value="GO_Central"/>
</dbReference>
<dbReference type="OrthoDB" id="21095at2759"/>
<protein>
    <submittedName>
        <fullName evidence="2">Protein BREAST CANCER SUSCEPTIBILITY 2 homolog B-like isoform X1</fullName>
    </submittedName>
</protein>
<dbReference type="GO" id="GO:0000724">
    <property type="term" value="P:double-strand break repair via homologous recombination"/>
    <property type="evidence" value="ECO:0000318"/>
    <property type="project" value="GO_Central"/>
</dbReference>
<dbReference type="CDD" id="cd04493">
    <property type="entry name" value="BRCA2DBD_OB1"/>
    <property type="match status" value="1"/>
</dbReference>
<dbReference type="InterPro" id="IPR036315">
    <property type="entry name" value="BRCA2_hlx_sf"/>
</dbReference>
<dbReference type="FunCoup" id="A0A1U7ZXM7">
    <property type="interactions" value="296"/>
</dbReference>
<dbReference type="InterPro" id="IPR015187">
    <property type="entry name" value="BRCA2_OB_1"/>
</dbReference>
<dbReference type="InterPro" id="IPR015525">
    <property type="entry name" value="BRCA2"/>
</dbReference>
<dbReference type="InterPro" id="IPR015205">
    <property type="entry name" value="Tower_dom"/>
</dbReference>
<dbReference type="SMART" id="SM01341">
    <property type="entry name" value="Tower"/>
    <property type="match status" value="1"/>
</dbReference>
<dbReference type="GO" id="GO:0005634">
    <property type="term" value="C:nucleus"/>
    <property type="evidence" value="ECO:0000318"/>
    <property type="project" value="GO_Central"/>
</dbReference>
<dbReference type="AlphaFoldDB" id="A0A1U7ZXM7"/>
<dbReference type="GeneID" id="104597269"/>
<dbReference type="InterPro" id="IPR012340">
    <property type="entry name" value="NA-bd_OB-fold"/>
</dbReference>
<dbReference type="InterPro" id="IPR002093">
    <property type="entry name" value="BRCA2_repeat"/>
</dbReference>
<dbReference type="eggNOG" id="KOG4751">
    <property type="taxonomic scope" value="Eukaryota"/>
</dbReference>
<organism evidence="1 2">
    <name type="scientific">Nelumbo nucifera</name>
    <name type="common">Sacred lotus</name>
    <dbReference type="NCBI Taxonomy" id="4432"/>
    <lineage>
        <taxon>Eukaryota</taxon>
        <taxon>Viridiplantae</taxon>
        <taxon>Streptophyta</taxon>
        <taxon>Embryophyta</taxon>
        <taxon>Tracheophyta</taxon>
        <taxon>Spermatophyta</taxon>
        <taxon>Magnoliopsida</taxon>
        <taxon>Proteales</taxon>
        <taxon>Nelumbonaceae</taxon>
        <taxon>Nelumbo</taxon>
    </lineage>
</organism>
<gene>
    <name evidence="2" type="primary">LOC104597269</name>
</gene>
<evidence type="ECO:0000313" key="1">
    <source>
        <dbReference type="Proteomes" id="UP000189703"/>
    </source>
</evidence>
<accession>A0A1U7ZXM7</accession>
<sequence>MVTWQMFSDAENSFRWEMSGQSPATVAEERRIPLIHRDNPSSRLPSMEDLLVQGSSKFIESGGGADQKSPMFRTGFGKSVAVKQSSIIKALSVLGEGDETDRGEVLAADDGCGFSNSLFQTGSGKMVNISSFGLVKAKTLFGLEESYNCCTSQAPEQTRKQPTAGQSFASRNLSHLEKRSGEVCAPDGKHSFSNSLFQTGSGKMVNISSAGLSRAKTLLGLEESYNSCTSQGLEHTSRQSTTNETCSSESLLHFDKRSDVYSDSKQAARLLPEHLIGCRNDIILAGSEPKKDIVQNLLQPDICEAACKPPPIKFQTAGGRSISVSSDALQRAKSLLGDPELGNLSNHIDNNQQFLFFKEKRFNEVSSNNENNLFASCLQQNVAMNKHTSKNLQSLARFSNHMQSFAVLEGGHLGGNLPKQVESSGSACEDTCWPNTNISCNQKPSSWECSACYTTTKISLSKDIESRNASLGMLPCGPLVDISNMGPTYSNQKHIPSEKRRLGRRSSISPFKRPRNSRFAPPLSGTFSVFPNGSSVFPKSQGSSCKTRVSARYPFHIKRMSVKEFFGGPPCFQPLLEQVPDEVKCMNADGAEKYIFHDKSGLGATGAEAFFHMLSQSGASMIHASKEWVANHYKWIIWKLACYERGYPAKASGKYLTVSNVLEELKYRYEREVNHGHRSALKRILEGDAPPASMVVLCISAIRCYPNLKLGNECVMASCEEIKKLSGSNSVNNNSVAKIELTDGWYSLDALLDVPLSKQLVSGKLFVGQKLRIWGASLCGWIGPVSPLECSKMVCLQLHINGTYRTHWADRLGFCKGHGTPLAFRCIKSGGGLVPRTLVGVVRIYPVLYKERLKNGGSVVRSERMETKVLQLYNQRRANIAEGVMSEFQKNTTCFHSKSDKDNEEGAKILKILETAAEPEIIMADMTSEQLTSFATYQAKQEAIRQSDMQKKIEKALEDAGLGSREVTPLMRVRVVGLNSKCSQRKGCLREGLITIWNPTEKQQFELVEGQAYTIGGLTPLNSDSDTIYLHARGPSTSWQLLPPSAVENFEPFFVPRNSVFLSNLGEVPLSSEFDIAAVVVHVGEIYISGNQKKQWVFVTDGSVSGFALHSEGASDCLLAISFCSPVVDNDSFAPINYNLTGSTVGFCNLVKRARDEINNLWVAETTENSTYTFNYDLPGCSHLKEAAGSACKWAKISSLTIQKLQERVLFIVGDHKN</sequence>
<name>A0A1U7ZXM7_NELNU</name>
<dbReference type="RefSeq" id="XP_010257032.1">
    <property type="nucleotide sequence ID" value="XM_010258730.2"/>
</dbReference>
<dbReference type="InterPro" id="IPR015252">
    <property type="entry name" value="BRCA2_hlx"/>
</dbReference>
<dbReference type="PANTHER" id="PTHR11289">
    <property type="entry name" value="BREAST CANCER TYPE 2 SUSCEPTIBILITY PROTEIN BRCA2"/>
    <property type="match status" value="1"/>
</dbReference>
<reference evidence="2" key="1">
    <citation type="submission" date="2025-08" db="UniProtKB">
        <authorList>
            <consortium name="RefSeq"/>
        </authorList>
    </citation>
    <scope>IDENTIFICATION</scope>
</reference>
<dbReference type="Proteomes" id="UP000189703">
    <property type="component" value="Unplaced"/>
</dbReference>
<dbReference type="OMA" id="MMELYNQ"/>
<dbReference type="PROSITE" id="PS50138">
    <property type="entry name" value="BRCA2_REPEAT"/>
    <property type="match status" value="3"/>
</dbReference>
<dbReference type="SUPFAM" id="SSF81878">
    <property type="entry name" value="BRCA2 tower domain"/>
    <property type="match status" value="1"/>
</dbReference>
<dbReference type="Pfam" id="PF00634">
    <property type="entry name" value="BRCA2"/>
    <property type="match status" value="3"/>
</dbReference>
<dbReference type="STRING" id="4432.A0A1U7ZXM7"/>
<keyword evidence="1" id="KW-1185">Reference proteome</keyword>
<evidence type="ECO:0000313" key="2">
    <source>
        <dbReference type="RefSeq" id="XP_010257032.1"/>
    </source>
</evidence>
<dbReference type="Pfam" id="PF09103">
    <property type="entry name" value="BRCA-2_OB1"/>
    <property type="match status" value="1"/>
</dbReference>
<dbReference type="FunFam" id="2.40.50.140:FF:000262">
    <property type="entry name" value="Protein BREAST CANCER SUSCEPTIBILITY 2 homolog B"/>
    <property type="match status" value="1"/>
</dbReference>